<organism evidence="11 12">
    <name type="scientific">Anaerotalea alkaliphila</name>
    <dbReference type="NCBI Taxonomy" id="2662126"/>
    <lineage>
        <taxon>Bacteria</taxon>
        <taxon>Bacillati</taxon>
        <taxon>Bacillota</taxon>
        <taxon>Clostridia</taxon>
        <taxon>Eubacteriales</taxon>
        <taxon>Anaerotalea</taxon>
    </lineage>
</organism>
<dbReference type="GO" id="GO:0004595">
    <property type="term" value="F:pantetheine-phosphate adenylyltransferase activity"/>
    <property type="evidence" value="ECO:0007669"/>
    <property type="project" value="UniProtKB-UniRule"/>
</dbReference>
<dbReference type="Proteomes" id="UP000461585">
    <property type="component" value="Unassembled WGS sequence"/>
</dbReference>
<keyword evidence="4 9" id="KW-0547">Nucleotide-binding</keyword>
<evidence type="ECO:0000256" key="4">
    <source>
        <dbReference type="ARBA" id="ARBA00022741"/>
    </source>
</evidence>
<comment type="similarity">
    <text evidence="9">Belongs to the bacterial CoaD family.</text>
</comment>
<evidence type="ECO:0000256" key="3">
    <source>
        <dbReference type="ARBA" id="ARBA00022695"/>
    </source>
</evidence>
<gene>
    <name evidence="9 11" type="primary">coaD</name>
    <name evidence="11" type="ORF">GXN74_03835</name>
</gene>
<comment type="subcellular location">
    <subcellularLocation>
        <location evidence="9">Cytoplasm</location>
    </subcellularLocation>
</comment>
<dbReference type="GO" id="GO:0005524">
    <property type="term" value="F:ATP binding"/>
    <property type="evidence" value="ECO:0007669"/>
    <property type="project" value="UniProtKB-KW"/>
</dbReference>
<feature type="binding site" evidence="9">
    <location>
        <position position="41"/>
    </location>
    <ligand>
        <name>substrate</name>
    </ligand>
</feature>
<feature type="binding site" evidence="9">
    <location>
        <position position="87"/>
    </location>
    <ligand>
        <name>substrate</name>
    </ligand>
</feature>
<feature type="domain" description="Cytidyltransferase-like" evidence="10">
    <location>
        <begin position="5"/>
        <end position="133"/>
    </location>
</feature>
<feature type="binding site" evidence="9">
    <location>
        <begin position="9"/>
        <end position="10"/>
    </location>
    <ligand>
        <name>ATP</name>
        <dbReference type="ChEBI" id="CHEBI:30616"/>
    </ligand>
</feature>
<evidence type="ECO:0000256" key="9">
    <source>
        <dbReference type="HAMAP-Rule" id="MF_00151"/>
    </source>
</evidence>
<dbReference type="PRINTS" id="PR01020">
    <property type="entry name" value="LPSBIOSNTHSS"/>
</dbReference>
<feature type="binding site" evidence="9">
    <location>
        <position position="73"/>
    </location>
    <ligand>
        <name>substrate</name>
    </ligand>
</feature>
<feature type="binding site" evidence="9">
    <location>
        <position position="17"/>
    </location>
    <ligand>
        <name>ATP</name>
        <dbReference type="ChEBI" id="CHEBI:30616"/>
    </ligand>
</feature>
<feature type="site" description="Transition state stabilizer" evidence="9">
    <location>
        <position position="17"/>
    </location>
</feature>
<name>A0A7X5HUG9_9FIRM</name>
<dbReference type="GO" id="GO:0015937">
    <property type="term" value="P:coenzyme A biosynthetic process"/>
    <property type="evidence" value="ECO:0007669"/>
    <property type="project" value="UniProtKB-UniRule"/>
</dbReference>
<dbReference type="HAMAP" id="MF_00151">
    <property type="entry name" value="PPAT_bact"/>
    <property type="match status" value="1"/>
</dbReference>
<keyword evidence="6 9" id="KW-0460">Magnesium</keyword>
<evidence type="ECO:0000256" key="2">
    <source>
        <dbReference type="ARBA" id="ARBA00022679"/>
    </source>
</evidence>
<dbReference type="SUPFAM" id="SSF52374">
    <property type="entry name" value="Nucleotidylyl transferase"/>
    <property type="match status" value="1"/>
</dbReference>
<dbReference type="RefSeq" id="WP_162369606.1">
    <property type="nucleotide sequence ID" value="NZ_JAAEEH010000007.1"/>
</dbReference>
<evidence type="ECO:0000256" key="1">
    <source>
        <dbReference type="ARBA" id="ARBA00022490"/>
    </source>
</evidence>
<evidence type="ECO:0000256" key="7">
    <source>
        <dbReference type="ARBA" id="ARBA00022993"/>
    </source>
</evidence>
<reference evidence="11 12" key="1">
    <citation type="submission" date="2020-01" db="EMBL/GenBank/DDBJ databases">
        <title>Anaeroalcalibacter tamaniensis gen. nov., sp. nov., moderately halophilic strictly anaerobic fermenter bacterium from mud volcano of Taman peninsula.</title>
        <authorList>
            <person name="Frolova A."/>
            <person name="Merkel A.Y."/>
            <person name="Slobodkin A.I."/>
        </authorList>
    </citation>
    <scope>NUCLEOTIDE SEQUENCE [LARGE SCALE GENOMIC DNA]</scope>
    <source>
        <strain evidence="11 12">F-3ap</strain>
    </source>
</reference>
<dbReference type="AlphaFoldDB" id="A0A7X5HUG9"/>
<keyword evidence="1 9" id="KW-0963">Cytoplasm</keyword>
<dbReference type="NCBIfam" id="TIGR01510">
    <property type="entry name" value="coaD_prev_kdtB"/>
    <property type="match status" value="1"/>
</dbReference>
<comment type="pathway">
    <text evidence="9">Cofactor biosynthesis; coenzyme A biosynthesis; CoA from (R)-pantothenate: step 4/5.</text>
</comment>
<dbReference type="EC" id="2.7.7.3" evidence="9"/>
<dbReference type="GO" id="GO:0005737">
    <property type="term" value="C:cytoplasm"/>
    <property type="evidence" value="ECO:0007669"/>
    <property type="project" value="UniProtKB-SubCell"/>
</dbReference>
<comment type="function">
    <text evidence="9">Reversibly transfers an adenylyl group from ATP to 4'-phosphopantetheine, yielding dephospho-CoA (dPCoA) and pyrophosphate.</text>
</comment>
<comment type="catalytic activity">
    <reaction evidence="8 9">
        <text>(R)-4'-phosphopantetheine + ATP + H(+) = 3'-dephospho-CoA + diphosphate</text>
        <dbReference type="Rhea" id="RHEA:19801"/>
        <dbReference type="ChEBI" id="CHEBI:15378"/>
        <dbReference type="ChEBI" id="CHEBI:30616"/>
        <dbReference type="ChEBI" id="CHEBI:33019"/>
        <dbReference type="ChEBI" id="CHEBI:57328"/>
        <dbReference type="ChEBI" id="CHEBI:61723"/>
        <dbReference type="EC" id="2.7.7.3"/>
    </reaction>
</comment>
<protein>
    <recommendedName>
        <fullName evidence="9">Phosphopantetheine adenylyltransferase</fullName>
        <ecNumber evidence="9">2.7.7.3</ecNumber>
    </recommendedName>
    <alternativeName>
        <fullName evidence="9">Dephospho-CoA pyrophosphorylase</fullName>
    </alternativeName>
    <alternativeName>
        <fullName evidence="9">Pantetheine-phosphate adenylyltransferase</fullName>
        <shortName evidence="9">PPAT</shortName>
    </alternativeName>
</protein>
<comment type="subunit">
    <text evidence="9">Homohexamer.</text>
</comment>
<keyword evidence="3 9" id="KW-0548">Nucleotidyltransferase</keyword>
<feature type="binding site" evidence="9">
    <location>
        <begin position="123"/>
        <end position="129"/>
    </location>
    <ligand>
        <name>ATP</name>
        <dbReference type="ChEBI" id="CHEBI:30616"/>
    </ligand>
</feature>
<keyword evidence="2 9" id="KW-0808">Transferase</keyword>
<comment type="cofactor">
    <cofactor evidence="9">
        <name>Mg(2+)</name>
        <dbReference type="ChEBI" id="CHEBI:18420"/>
    </cofactor>
</comment>
<dbReference type="UniPathway" id="UPA00241">
    <property type="reaction ID" value="UER00355"/>
</dbReference>
<dbReference type="InterPro" id="IPR001980">
    <property type="entry name" value="PPAT"/>
</dbReference>
<dbReference type="Gene3D" id="3.40.50.620">
    <property type="entry name" value="HUPs"/>
    <property type="match status" value="1"/>
</dbReference>
<keyword evidence="12" id="KW-1185">Reference proteome</keyword>
<feature type="binding site" evidence="9">
    <location>
        <position position="98"/>
    </location>
    <ligand>
        <name>ATP</name>
        <dbReference type="ChEBI" id="CHEBI:30616"/>
    </ligand>
</feature>
<keyword evidence="7 9" id="KW-0173">Coenzyme A biosynthesis</keyword>
<feature type="binding site" evidence="9">
    <location>
        <begin position="88"/>
        <end position="90"/>
    </location>
    <ligand>
        <name>ATP</name>
        <dbReference type="ChEBI" id="CHEBI:30616"/>
    </ligand>
</feature>
<proteinExistence type="inferred from homology"/>
<dbReference type="EMBL" id="JAAEEH010000007">
    <property type="protein sequence ID" value="NDL66877.1"/>
    <property type="molecule type" value="Genomic_DNA"/>
</dbReference>
<feature type="binding site" evidence="9">
    <location>
        <position position="9"/>
    </location>
    <ligand>
        <name>substrate</name>
    </ligand>
</feature>
<dbReference type="CDD" id="cd02163">
    <property type="entry name" value="PPAT"/>
    <property type="match status" value="1"/>
</dbReference>
<sequence>MRTGVYPGSFDPATNGHMDIIRRSAQLVDHLIVGVLNNSQKNPLLDLEERVGLLRELTADLGNVSVDSFSGLLVDFVSKKNANIIIRGFRAISDFEYELQLAQTNYSLCPNTETIFLVSRNEFSYLSSTIVKEVARYHGNVGNMVPRQVQDILMDKFKEQAGGNEG</sequence>
<dbReference type="PANTHER" id="PTHR21342">
    <property type="entry name" value="PHOSPHOPANTETHEINE ADENYLYLTRANSFERASE"/>
    <property type="match status" value="1"/>
</dbReference>
<evidence type="ECO:0000256" key="8">
    <source>
        <dbReference type="ARBA" id="ARBA00029346"/>
    </source>
</evidence>
<keyword evidence="5 9" id="KW-0067">ATP-binding</keyword>
<dbReference type="InterPro" id="IPR014729">
    <property type="entry name" value="Rossmann-like_a/b/a_fold"/>
</dbReference>
<evidence type="ECO:0000259" key="10">
    <source>
        <dbReference type="Pfam" id="PF01467"/>
    </source>
</evidence>
<comment type="caution">
    <text evidence="11">The sequence shown here is derived from an EMBL/GenBank/DDBJ whole genome shotgun (WGS) entry which is preliminary data.</text>
</comment>
<evidence type="ECO:0000313" key="12">
    <source>
        <dbReference type="Proteomes" id="UP000461585"/>
    </source>
</evidence>
<evidence type="ECO:0000313" key="11">
    <source>
        <dbReference type="EMBL" id="NDL66877.1"/>
    </source>
</evidence>
<evidence type="ECO:0000256" key="6">
    <source>
        <dbReference type="ARBA" id="ARBA00022842"/>
    </source>
</evidence>
<dbReference type="PANTHER" id="PTHR21342:SF1">
    <property type="entry name" value="PHOSPHOPANTETHEINE ADENYLYLTRANSFERASE"/>
    <property type="match status" value="1"/>
</dbReference>
<dbReference type="NCBIfam" id="TIGR00125">
    <property type="entry name" value="cyt_tran_rel"/>
    <property type="match status" value="1"/>
</dbReference>
<evidence type="ECO:0000256" key="5">
    <source>
        <dbReference type="ARBA" id="ARBA00022840"/>
    </source>
</evidence>
<dbReference type="Pfam" id="PF01467">
    <property type="entry name" value="CTP_transf_like"/>
    <property type="match status" value="1"/>
</dbReference>
<accession>A0A7X5HUG9</accession>
<dbReference type="InterPro" id="IPR004821">
    <property type="entry name" value="Cyt_trans-like"/>
</dbReference>